<keyword evidence="7" id="KW-0675">Receptor</keyword>
<evidence type="ECO:0000256" key="5">
    <source>
        <dbReference type="ARBA" id="ARBA00023065"/>
    </source>
</evidence>
<keyword evidence="2" id="KW-0813">Transport</keyword>
<protein>
    <recommendedName>
        <fullName evidence="12">Ionotropic glutamate receptor C-terminal domain-containing protein</fullName>
    </recommendedName>
</protein>
<evidence type="ECO:0000256" key="2">
    <source>
        <dbReference type="ARBA" id="ARBA00022448"/>
    </source>
</evidence>
<evidence type="ECO:0000256" key="9">
    <source>
        <dbReference type="ARBA" id="ARBA00023286"/>
    </source>
</evidence>
<dbReference type="EMBL" id="MTKT01002718">
    <property type="protein sequence ID" value="OWM77133.1"/>
    <property type="molecule type" value="Genomic_DNA"/>
</dbReference>
<organism evidence="13 14">
    <name type="scientific">Punica granatum</name>
    <name type="common">Pomegranate</name>
    <dbReference type="NCBI Taxonomy" id="22663"/>
    <lineage>
        <taxon>Eukaryota</taxon>
        <taxon>Viridiplantae</taxon>
        <taxon>Streptophyta</taxon>
        <taxon>Embryophyta</taxon>
        <taxon>Tracheophyta</taxon>
        <taxon>Spermatophyta</taxon>
        <taxon>Magnoliopsida</taxon>
        <taxon>eudicotyledons</taxon>
        <taxon>Gunneridae</taxon>
        <taxon>Pentapetalae</taxon>
        <taxon>rosids</taxon>
        <taxon>malvids</taxon>
        <taxon>Myrtales</taxon>
        <taxon>Lythraceae</taxon>
        <taxon>Punica</taxon>
    </lineage>
</organism>
<gene>
    <name evidence="13" type="ORF">CDL15_Pgr017667</name>
</gene>
<evidence type="ECO:0000256" key="8">
    <source>
        <dbReference type="ARBA" id="ARBA00023180"/>
    </source>
</evidence>
<keyword evidence="6 11" id="KW-0472">Membrane</keyword>
<dbReference type="GO" id="GO:0016020">
    <property type="term" value="C:membrane"/>
    <property type="evidence" value="ECO:0007669"/>
    <property type="project" value="UniProtKB-SubCell"/>
</dbReference>
<evidence type="ECO:0000256" key="1">
    <source>
        <dbReference type="ARBA" id="ARBA00004141"/>
    </source>
</evidence>
<keyword evidence="3 11" id="KW-0812">Transmembrane</keyword>
<dbReference type="GO" id="GO:0015276">
    <property type="term" value="F:ligand-gated monoatomic ion channel activity"/>
    <property type="evidence" value="ECO:0007669"/>
    <property type="project" value="InterPro"/>
</dbReference>
<evidence type="ECO:0000313" key="14">
    <source>
        <dbReference type="Proteomes" id="UP000197138"/>
    </source>
</evidence>
<dbReference type="PANTHER" id="PTHR18966">
    <property type="entry name" value="IONOTROPIC GLUTAMATE RECEPTOR"/>
    <property type="match status" value="1"/>
</dbReference>
<accession>A0A218WWW5</accession>
<keyword evidence="10" id="KW-0407">Ion channel</keyword>
<comment type="subcellular location">
    <subcellularLocation>
        <location evidence="1">Membrane</location>
        <topology evidence="1">Multi-pass membrane protein</topology>
    </subcellularLocation>
</comment>
<evidence type="ECO:0000256" key="6">
    <source>
        <dbReference type="ARBA" id="ARBA00023136"/>
    </source>
</evidence>
<keyword evidence="5" id="KW-0406">Ion transport</keyword>
<name>A0A218WWW5_PUNGR</name>
<keyword evidence="8" id="KW-0325">Glycoprotein</keyword>
<keyword evidence="4 11" id="KW-1133">Transmembrane helix</keyword>
<evidence type="ECO:0000256" key="3">
    <source>
        <dbReference type="ARBA" id="ARBA00022692"/>
    </source>
</evidence>
<comment type="caution">
    <text evidence="13">The sequence shown here is derived from an EMBL/GenBank/DDBJ whole genome shotgun (WGS) entry which is preliminary data.</text>
</comment>
<keyword evidence="9" id="KW-1071">Ligand-gated ion channel</keyword>
<reference evidence="14" key="1">
    <citation type="journal article" date="2017" name="Plant J.">
        <title>The pomegranate (Punica granatum L.) genome and the genomics of punicalagin biosynthesis.</title>
        <authorList>
            <person name="Qin G."/>
            <person name="Xu C."/>
            <person name="Ming R."/>
            <person name="Tang H."/>
            <person name="Guyot R."/>
            <person name="Kramer E.M."/>
            <person name="Hu Y."/>
            <person name="Yi X."/>
            <person name="Qi Y."/>
            <person name="Xu X."/>
            <person name="Gao Z."/>
            <person name="Pan H."/>
            <person name="Jian J."/>
            <person name="Tian Y."/>
            <person name="Yue Z."/>
            <person name="Xu Y."/>
        </authorList>
    </citation>
    <scope>NUCLEOTIDE SEQUENCE [LARGE SCALE GENOMIC DNA]</scope>
    <source>
        <strain evidence="14">cv. Dabenzi</strain>
    </source>
</reference>
<dbReference type="InterPro" id="IPR015683">
    <property type="entry name" value="Ionotropic_Glu_rcpt"/>
</dbReference>
<evidence type="ECO:0000256" key="11">
    <source>
        <dbReference type="SAM" id="Phobius"/>
    </source>
</evidence>
<dbReference type="Gene3D" id="1.10.287.70">
    <property type="match status" value="1"/>
</dbReference>
<sequence>MSNLTRLVLVIWLFVVLIITQSYTANLASLLTVQRLQPKFVDVHDLVRNRHYVGYQSSFVKELLIREMNFDESRLRSYSSPEKYHEALMKGSGNGGVDAIFDETPYLKLFLAKYCDKYTIIGPTYKTDGFAFAFPMRSPLVSYVSRAVLKVTQDKAKMDAIERKNFLSQQISSCQDTRISMDQDTRINTDLSLSVYSFGGLFIITGLTSLFALVAELLISNWHHFSSSASRFHLVWSNFFMETLAKKPGLICSSLGTSESNTSRVVALTSS</sequence>
<dbReference type="SMART" id="SM00079">
    <property type="entry name" value="PBPe"/>
    <property type="match status" value="1"/>
</dbReference>
<evidence type="ECO:0000256" key="7">
    <source>
        <dbReference type="ARBA" id="ARBA00023170"/>
    </source>
</evidence>
<evidence type="ECO:0000259" key="12">
    <source>
        <dbReference type="SMART" id="SM00079"/>
    </source>
</evidence>
<dbReference type="Pfam" id="PF00060">
    <property type="entry name" value="Lig_chan"/>
    <property type="match status" value="1"/>
</dbReference>
<proteinExistence type="predicted"/>
<dbReference type="FunFam" id="3.40.190.10:FF:000195">
    <property type="entry name" value="Glutamate receptor 2.7"/>
    <property type="match status" value="1"/>
</dbReference>
<feature type="domain" description="Ionotropic glutamate receptor C-terminal" evidence="12">
    <location>
        <begin position="5"/>
        <end position="168"/>
    </location>
</feature>
<dbReference type="SUPFAM" id="SSF53850">
    <property type="entry name" value="Periplasmic binding protein-like II"/>
    <property type="match status" value="1"/>
</dbReference>
<dbReference type="InterPro" id="IPR001320">
    <property type="entry name" value="Iontro_rcpt_C"/>
</dbReference>
<evidence type="ECO:0000256" key="10">
    <source>
        <dbReference type="ARBA" id="ARBA00023303"/>
    </source>
</evidence>
<dbReference type="Proteomes" id="UP000197138">
    <property type="component" value="Unassembled WGS sequence"/>
</dbReference>
<evidence type="ECO:0000313" key="13">
    <source>
        <dbReference type="EMBL" id="OWM77133.1"/>
    </source>
</evidence>
<feature type="transmembrane region" description="Helical" evidence="11">
    <location>
        <begin position="195"/>
        <end position="219"/>
    </location>
</feature>
<dbReference type="AlphaFoldDB" id="A0A218WWW5"/>
<evidence type="ECO:0000256" key="4">
    <source>
        <dbReference type="ARBA" id="ARBA00022989"/>
    </source>
</evidence>